<dbReference type="PROSITE" id="PS51257">
    <property type="entry name" value="PROKAR_LIPOPROTEIN"/>
    <property type="match status" value="1"/>
</dbReference>
<organism evidence="3 4">
    <name type="scientific">Salana multivorans</name>
    <dbReference type="NCBI Taxonomy" id="120377"/>
    <lineage>
        <taxon>Bacteria</taxon>
        <taxon>Bacillati</taxon>
        <taxon>Actinomycetota</taxon>
        <taxon>Actinomycetes</taxon>
        <taxon>Micrococcales</taxon>
        <taxon>Beutenbergiaceae</taxon>
        <taxon>Salana</taxon>
    </lineage>
</organism>
<evidence type="ECO:0000256" key="1">
    <source>
        <dbReference type="SAM" id="MobiDB-lite"/>
    </source>
</evidence>
<proteinExistence type="predicted"/>
<dbReference type="PANTHER" id="PTHR43649:SF30">
    <property type="entry name" value="ABC TRANSPORTER SUBSTRATE-BINDING PROTEIN"/>
    <property type="match status" value="1"/>
</dbReference>
<dbReference type="Proteomes" id="UP000275356">
    <property type="component" value="Unassembled WGS sequence"/>
</dbReference>
<evidence type="ECO:0000256" key="2">
    <source>
        <dbReference type="SAM" id="SignalP"/>
    </source>
</evidence>
<dbReference type="OrthoDB" id="7918484at2"/>
<dbReference type="Gene3D" id="3.40.190.10">
    <property type="entry name" value="Periplasmic binding protein-like II"/>
    <property type="match status" value="2"/>
</dbReference>
<feature type="compositionally biased region" description="Acidic residues" evidence="1">
    <location>
        <begin position="40"/>
        <end position="52"/>
    </location>
</feature>
<dbReference type="InterPro" id="IPR050490">
    <property type="entry name" value="Bact_solute-bd_prot1"/>
</dbReference>
<feature type="region of interest" description="Disordered" evidence="1">
    <location>
        <begin position="26"/>
        <end position="56"/>
    </location>
</feature>
<sequence>MKKSLIGSVAAIAAASFVLAACGTGDGGDTSSPTDKASESETDGGGDAEPTDPADVSGTISFTWWGNDDRAAKYEESLALFKEKYPNVTVQTSWQAFPDYWTARNTEAAGSALPDVLQFDSSYLREYANANRLLDLSEYVDSGAIDLSGFDESLVAAGNLNDVQVGIPTSTNTLGMFVNPTVIEQTGVEFPADGYTWADLNEFIEKTHAAGVKNADGYDLYGSGDYTGTFWFFLQWLIQNGTDPFSDDGQLNFTQDDVKDWFALTADVRQQEAQFPVARGVALSPLGGFTMNEVSSEMSWSNFMAGYTADSGTDSIELHPIPSGPDGTANFFRPSMLLSAGANTKNPEAAAALINFLLTDPEVGTIFGTSKGVPADVDQRAAVQAEDGSVDAKVLAYEEYVATTTTSTAPIPVKGFGTIEEKWRQLSEEIQYGNLTVDQFVTEWWAEAEMAIL</sequence>
<evidence type="ECO:0000313" key="4">
    <source>
        <dbReference type="Proteomes" id="UP000275356"/>
    </source>
</evidence>
<feature type="chain" id="PRO_5018282220" evidence="2">
    <location>
        <begin position="21"/>
        <end position="453"/>
    </location>
</feature>
<name>A0A3N2DBZ3_9MICO</name>
<comment type="caution">
    <text evidence="3">The sequence shown here is derived from an EMBL/GenBank/DDBJ whole genome shotgun (WGS) entry which is preliminary data.</text>
</comment>
<dbReference type="SUPFAM" id="SSF53850">
    <property type="entry name" value="Periplasmic binding protein-like II"/>
    <property type="match status" value="1"/>
</dbReference>
<dbReference type="InterPro" id="IPR006059">
    <property type="entry name" value="SBP"/>
</dbReference>
<protein>
    <submittedName>
        <fullName evidence="3">Carbohydrate ABC transporter substrate-binding protein (CUT1 family)</fullName>
    </submittedName>
</protein>
<dbReference type="Pfam" id="PF01547">
    <property type="entry name" value="SBP_bac_1"/>
    <property type="match status" value="1"/>
</dbReference>
<gene>
    <name evidence="3" type="ORF">EDD28_1860</name>
</gene>
<evidence type="ECO:0000313" key="3">
    <source>
        <dbReference type="EMBL" id="ROR97263.1"/>
    </source>
</evidence>
<accession>A0A3N2DBZ3</accession>
<dbReference type="AlphaFoldDB" id="A0A3N2DBZ3"/>
<dbReference type="PANTHER" id="PTHR43649">
    <property type="entry name" value="ARABINOSE-BINDING PROTEIN-RELATED"/>
    <property type="match status" value="1"/>
</dbReference>
<keyword evidence="4" id="KW-1185">Reference proteome</keyword>
<keyword evidence="2" id="KW-0732">Signal</keyword>
<dbReference type="RefSeq" id="WP_123739337.1">
    <property type="nucleotide sequence ID" value="NZ_CALFQU010000044.1"/>
</dbReference>
<reference evidence="3 4" key="1">
    <citation type="submission" date="2018-11" db="EMBL/GenBank/DDBJ databases">
        <title>Sequencing the genomes of 1000 actinobacteria strains.</title>
        <authorList>
            <person name="Klenk H.-P."/>
        </authorList>
    </citation>
    <scope>NUCLEOTIDE SEQUENCE [LARGE SCALE GENOMIC DNA]</scope>
    <source>
        <strain evidence="3 4">DSM 13521</strain>
    </source>
</reference>
<feature type="signal peptide" evidence="2">
    <location>
        <begin position="1"/>
        <end position="20"/>
    </location>
</feature>
<dbReference type="EMBL" id="RKHQ01000001">
    <property type="protein sequence ID" value="ROR97263.1"/>
    <property type="molecule type" value="Genomic_DNA"/>
</dbReference>